<dbReference type="InterPro" id="IPR039251">
    <property type="entry name" value="OXLD1"/>
</dbReference>
<dbReference type="AlphaFoldDB" id="A0A9P7RPG2"/>
<dbReference type="OrthoDB" id="10064411at2759"/>
<dbReference type="GeneID" id="66071899"/>
<dbReference type="PANTHER" id="PTHR21193:SF3">
    <property type="entry name" value="OXIDOREDUCTASE-LIKE DOMAIN-CONTAINING PROTEIN 1"/>
    <property type="match status" value="1"/>
</dbReference>
<feature type="compositionally biased region" description="Basic and acidic residues" evidence="1">
    <location>
        <begin position="155"/>
        <end position="176"/>
    </location>
</feature>
<dbReference type="GO" id="GO:0005739">
    <property type="term" value="C:mitochondrion"/>
    <property type="evidence" value="ECO:0007669"/>
    <property type="project" value="TreeGrafter"/>
</dbReference>
<evidence type="ECO:0000313" key="3">
    <source>
        <dbReference type="EMBL" id="KAG7086905.1"/>
    </source>
</evidence>
<reference evidence="3" key="1">
    <citation type="journal article" date="2021" name="Genome Biol. Evol.">
        <title>The assembled and annotated genome of the fairy-ring fungus Marasmius oreades.</title>
        <authorList>
            <person name="Hiltunen M."/>
            <person name="Ament-Velasquez S.L."/>
            <person name="Johannesson H."/>
        </authorList>
    </citation>
    <scope>NUCLEOTIDE SEQUENCE</scope>
    <source>
        <strain evidence="3">03SP1</strain>
    </source>
</reference>
<feature type="domain" description="Oxidoreductase-like" evidence="2">
    <location>
        <begin position="97"/>
        <end position="141"/>
    </location>
</feature>
<evidence type="ECO:0000256" key="1">
    <source>
        <dbReference type="SAM" id="MobiDB-lite"/>
    </source>
</evidence>
<feature type="compositionally biased region" description="Basic and acidic residues" evidence="1">
    <location>
        <begin position="185"/>
        <end position="197"/>
    </location>
</feature>
<evidence type="ECO:0000313" key="4">
    <source>
        <dbReference type="Proteomes" id="UP001049176"/>
    </source>
</evidence>
<comment type="caution">
    <text evidence="3">The sequence shown here is derived from an EMBL/GenBank/DDBJ whole genome shotgun (WGS) entry which is preliminary data.</text>
</comment>
<dbReference type="Pfam" id="PF09791">
    <property type="entry name" value="Oxidored-like"/>
    <property type="match status" value="1"/>
</dbReference>
<feature type="region of interest" description="Disordered" evidence="1">
    <location>
        <begin position="155"/>
        <end position="213"/>
    </location>
</feature>
<accession>A0A9P7RPG2</accession>
<dbReference type="Proteomes" id="UP001049176">
    <property type="component" value="Chromosome 10"/>
</dbReference>
<dbReference type="RefSeq" id="XP_043003376.1">
    <property type="nucleotide sequence ID" value="XM_043159770.1"/>
</dbReference>
<dbReference type="EMBL" id="CM032190">
    <property type="protein sequence ID" value="KAG7086905.1"/>
    <property type="molecule type" value="Genomic_DNA"/>
</dbReference>
<dbReference type="PANTHER" id="PTHR21193">
    <property type="entry name" value="OXIDOREDUCTASE-LIKE DOMAIN-CONTAINING PROTEIN 1"/>
    <property type="match status" value="1"/>
</dbReference>
<gene>
    <name evidence="3" type="ORF">E1B28_002823</name>
</gene>
<protein>
    <recommendedName>
        <fullName evidence="2">Oxidoreductase-like domain-containing protein</fullName>
    </recommendedName>
</protein>
<organism evidence="3 4">
    <name type="scientific">Marasmius oreades</name>
    <name type="common">fairy-ring Marasmius</name>
    <dbReference type="NCBI Taxonomy" id="181124"/>
    <lineage>
        <taxon>Eukaryota</taxon>
        <taxon>Fungi</taxon>
        <taxon>Dikarya</taxon>
        <taxon>Basidiomycota</taxon>
        <taxon>Agaricomycotina</taxon>
        <taxon>Agaricomycetes</taxon>
        <taxon>Agaricomycetidae</taxon>
        <taxon>Agaricales</taxon>
        <taxon>Marasmiineae</taxon>
        <taxon>Marasmiaceae</taxon>
        <taxon>Marasmius</taxon>
    </lineage>
</organism>
<sequence length="213" mass="23747">MPLLKNLIKPKLTSTFFKFHCIRIRCQGQTTVTSSAFRHSHIRNPQRGGQNLSNRHVRLEQSLIGKTSLENRAEELRNLTSTVAGTSDKPANGTQRFRGLVIPVKPQEPSSDECCMSGCAICVYDLYDEALSAYDDAVGKVKTTLRSMNIPESEWPRTLRDTDNGKDSDSRRDGRQDVTLSVFEEMERQLKAQKSEPESPSGLGVGSRIESSS</sequence>
<proteinExistence type="predicted"/>
<evidence type="ECO:0000259" key="2">
    <source>
        <dbReference type="Pfam" id="PF09791"/>
    </source>
</evidence>
<keyword evidence="4" id="KW-1185">Reference proteome</keyword>
<dbReference type="KEGG" id="more:E1B28_002823"/>
<name>A0A9P7RPG2_9AGAR</name>
<dbReference type="InterPro" id="IPR019180">
    <property type="entry name" value="Oxidoreductase-like_N"/>
</dbReference>